<keyword evidence="6" id="KW-0539">Nucleus</keyword>
<dbReference type="PANTHER" id="PTHR12626:SF2">
    <property type="entry name" value="MA3 DOMAIN-CONTAINING TRANSLATION REGULATORY FACTOR 2"/>
    <property type="match status" value="1"/>
</dbReference>
<reference evidence="9" key="1">
    <citation type="journal article" date="2016" name="Nature">
        <title>The genome of the seagrass Zostera marina reveals angiosperm adaptation to the sea.</title>
        <authorList>
            <person name="Olsen J.L."/>
            <person name="Rouze P."/>
            <person name="Verhelst B."/>
            <person name="Lin Y.-C."/>
            <person name="Bayer T."/>
            <person name="Collen J."/>
            <person name="Dattolo E."/>
            <person name="De Paoli E."/>
            <person name="Dittami S."/>
            <person name="Maumus F."/>
            <person name="Michel G."/>
            <person name="Kersting A."/>
            <person name="Lauritano C."/>
            <person name="Lohaus R."/>
            <person name="Toepel M."/>
            <person name="Tonon T."/>
            <person name="Vanneste K."/>
            <person name="Amirebrahimi M."/>
            <person name="Brakel J."/>
            <person name="Bostroem C."/>
            <person name="Chovatia M."/>
            <person name="Grimwood J."/>
            <person name="Jenkins J.W."/>
            <person name="Jueterbock A."/>
            <person name="Mraz A."/>
            <person name="Stam W.T."/>
            <person name="Tice H."/>
            <person name="Bornberg-Bauer E."/>
            <person name="Green P.J."/>
            <person name="Pearson G.A."/>
            <person name="Procaccini G."/>
            <person name="Duarte C.M."/>
            <person name="Schmutz J."/>
            <person name="Reusch T.B.H."/>
            <person name="Van de Peer Y."/>
        </authorList>
    </citation>
    <scope>NUCLEOTIDE SEQUENCE [LARGE SCALE GENOMIC DNA]</scope>
    <source>
        <strain evidence="9">cv. Finnish</strain>
    </source>
</reference>
<comment type="subcellular location">
    <subcellularLocation>
        <location evidence="1">Cytoplasm</location>
    </subcellularLocation>
</comment>
<keyword evidence="4" id="KW-0677">Repeat</keyword>
<dbReference type="OMA" id="ACCALDF"/>
<sequence>MMALDWRNRDKEMVSHLLTNAHMPSDDIIKGFYLLLDLAPDAAVDHPYILRDLSQFIARAVVDEIITPAHFEEIEMRSSYKLGKSILELSLARYRATNSGQMMVKYWGACNSGWTELDIKDMKDNIMRLLKDYDMSGDFDEACRCMINIELPFCFYHEVVKKAIIYMMGNPHTRMWILLEKFVYTGVVDDTQMAKGFKRVEESIDDYSILISIPQANLMYRKYLN</sequence>
<accession>A0A0K9P8X6</accession>
<evidence type="ECO:0000256" key="4">
    <source>
        <dbReference type="ARBA" id="ARBA00022737"/>
    </source>
</evidence>
<evidence type="ECO:0000313" key="9">
    <source>
        <dbReference type="Proteomes" id="UP000036987"/>
    </source>
</evidence>
<feature type="domain" description="MI" evidence="7">
    <location>
        <begin position="121"/>
        <end position="225"/>
    </location>
</feature>
<dbReference type="InterPro" id="IPR003891">
    <property type="entry name" value="Initiation_fac_eIF4g_MI"/>
</dbReference>
<organism evidence="8 9">
    <name type="scientific">Zostera marina</name>
    <name type="common">Eelgrass</name>
    <dbReference type="NCBI Taxonomy" id="29655"/>
    <lineage>
        <taxon>Eukaryota</taxon>
        <taxon>Viridiplantae</taxon>
        <taxon>Streptophyta</taxon>
        <taxon>Embryophyta</taxon>
        <taxon>Tracheophyta</taxon>
        <taxon>Spermatophyta</taxon>
        <taxon>Magnoliopsida</taxon>
        <taxon>Liliopsida</taxon>
        <taxon>Zosteraceae</taxon>
        <taxon>Zostera</taxon>
    </lineage>
</organism>
<dbReference type="Proteomes" id="UP000036987">
    <property type="component" value="Unassembled WGS sequence"/>
</dbReference>
<keyword evidence="5" id="KW-0810">Translation regulation</keyword>
<evidence type="ECO:0000256" key="2">
    <source>
        <dbReference type="ARBA" id="ARBA00005497"/>
    </source>
</evidence>
<dbReference type="Gene3D" id="1.25.40.180">
    <property type="match status" value="2"/>
</dbReference>
<evidence type="ECO:0000259" key="7">
    <source>
        <dbReference type="PROSITE" id="PS51366"/>
    </source>
</evidence>
<comment type="similarity">
    <text evidence="2">Belongs to the PDCD4 family.</text>
</comment>
<dbReference type="InterPro" id="IPR039778">
    <property type="entry name" value="PDCD4"/>
</dbReference>
<evidence type="ECO:0000256" key="5">
    <source>
        <dbReference type="ARBA" id="ARBA00022845"/>
    </source>
</evidence>
<dbReference type="SUPFAM" id="SSF48371">
    <property type="entry name" value="ARM repeat"/>
    <property type="match status" value="2"/>
</dbReference>
<dbReference type="STRING" id="29655.A0A0K9P8X6"/>
<dbReference type="PROSITE" id="PS51366">
    <property type="entry name" value="MI"/>
    <property type="match status" value="2"/>
</dbReference>
<proteinExistence type="inferred from homology"/>
<comment type="caution">
    <text evidence="8">The sequence shown here is derived from an EMBL/GenBank/DDBJ whole genome shotgun (WGS) entry which is preliminary data.</text>
</comment>
<evidence type="ECO:0000313" key="8">
    <source>
        <dbReference type="EMBL" id="KMZ65439.1"/>
    </source>
</evidence>
<dbReference type="GO" id="GO:0006417">
    <property type="term" value="P:regulation of translation"/>
    <property type="evidence" value="ECO:0007669"/>
    <property type="project" value="UniProtKB-KW"/>
</dbReference>
<dbReference type="GO" id="GO:0005737">
    <property type="term" value="C:cytoplasm"/>
    <property type="evidence" value="ECO:0007669"/>
    <property type="project" value="UniProtKB-SubCell"/>
</dbReference>
<evidence type="ECO:0000256" key="6">
    <source>
        <dbReference type="ARBA" id="ARBA00023242"/>
    </source>
</evidence>
<protein>
    <recommendedName>
        <fullName evidence="7">MI domain-containing protein</fullName>
    </recommendedName>
</protein>
<dbReference type="PANTHER" id="PTHR12626">
    <property type="entry name" value="PROGRAMMED CELL DEATH 4"/>
    <property type="match status" value="1"/>
</dbReference>
<gene>
    <name evidence="8" type="ORF">ZOSMA_31G00250</name>
</gene>
<dbReference type="EMBL" id="LFYR01001032">
    <property type="protein sequence ID" value="KMZ65439.1"/>
    <property type="molecule type" value="Genomic_DNA"/>
</dbReference>
<dbReference type="SMART" id="SM00544">
    <property type="entry name" value="MA3"/>
    <property type="match status" value="1"/>
</dbReference>
<dbReference type="Pfam" id="PF02847">
    <property type="entry name" value="MA3"/>
    <property type="match status" value="2"/>
</dbReference>
<dbReference type="AlphaFoldDB" id="A0A0K9P8X6"/>
<dbReference type="InterPro" id="IPR016024">
    <property type="entry name" value="ARM-type_fold"/>
</dbReference>
<feature type="domain" description="MI" evidence="7">
    <location>
        <begin position="1"/>
        <end position="76"/>
    </location>
</feature>
<keyword evidence="3" id="KW-0963">Cytoplasm</keyword>
<evidence type="ECO:0000256" key="3">
    <source>
        <dbReference type="ARBA" id="ARBA00022490"/>
    </source>
</evidence>
<dbReference type="OrthoDB" id="414546at2759"/>
<name>A0A0K9P8X6_ZOSMR</name>
<evidence type="ECO:0000256" key="1">
    <source>
        <dbReference type="ARBA" id="ARBA00004496"/>
    </source>
</evidence>
<dbReference type="GO" id="GO:0045892">
    <property type="term" value="P:negative regulation of DNA-templated transcription"/>
    <property type="evidence" value="ECO:0007669"/>
    <property type="project" value="InterPro"/>
</dbReference>
<keyword evidence="9" id="KW-1185">Reference proteome</keyword>